<feature type="region of interest" description="Disordered" evidence="5">
    <location>
        <begin position="244"/>
        <end position="277"/>
    </location>
</feature>
<keyword evidence="2 6" id="KW-0812">Transmembrane</keyword>
<proteinExistence type="predicted"/>
<keyword evidence="4 6" id="KW-0472">Membrane</keyword>
<evidence type="ECO:0000256" key="4">
    <source>
        <dbReference type="ARBA" id="ARBA00023136"/>
    </source>
</evidence>
<evidence type="ECO:0000256" key="1">
    <source>
        <dbReference type="ARBA" id="ARBA00004141"/>
    </source>
</evidence>
<evidence type="ECO:0000313" key="9">
    <source>
        <dbReference type="Proteomes" id="UP001586593"/>
    </source>
</evidence>
<evidence type="ECO:0000256" key="2">
    <source>
        <dbReference type="ARBA" id="ARBA00022692"/>
    </source>
</evidence>
<evidence type="ECO:0000256" key="6">
    <source>
        <dbReference type="SAM" id="Phobius"/>
    </source>
</evidence>
<dbReference type="InterPro" id="IPR004841">
    <property type="entry name" value="AA-permease/SLC12A_dom"/>
</dbReference>
<organism evidence="8 9">
    <name type="scientific">Phialemonium thermophilum</name>
    <dbReference type="NCBI Taxonomy" id="223376"/>
    <lineage>
        <taxon>Eukaryota</taxon>
        <taxon>Fungi</taxon>
        <taxon>Dikarya</taxon>
        <taxon>Ascomycota</taxon>
        <taxon>Pezizomycotina</taxon>
        <taxon>Sordariomycetes</taxon>
        <taxon>Sordariomycetidae</taxon>
        <taxon>Cephalothecales</taxon>
        <taxon>Cephalothecaceae</taxon>
        <taxon>Phialemonium</taxon>
    </lineage>
</organism>
<protein>
    <recommendedName>
        <fullName evidence="7">Amino acid permease/ SLC12A domain-containing protein</fullName>
    </recommendedName>
</protein>
<feature type="transmembrane region" description="Helical" evidence="6">
    <location>
        <begin position="86"/>
        <end position="104"/>
    </location>
</feature>
<feature type="transmembrane region" description="Helical" evidence="6">
    <location>
        <begin position="41"/>
        <end position="65"/>
    </location>
</feature>
<reference evidence="8 9" key="1">
    <citation type="journal article" date="2024" name="Commun. Biol.">
        <title>Comparative genomic analysis of thermophilic fungi reveals convergent evolutionary adaptations and gene losses.</title>
        <authorList>
            <person name="Steindorff A.S."/>
            <person name="Aguilar-Pontes M.V."/>
            <person name="Robinson A.J."/>
            <person name="Andreopoulos B."/>
            <person name="LaButti K."/>
            <person name="Kuo A."/>
            <person name="Mondo S."/>
            <person name="Riley R."/>
            <person name="Otillar R."/>
            <person name="Haridas S."/>
            <person name="Lipzen A."/>
            <person name="Grimwood J."/>
            <person name="Schmutz J."/>
            <person name="Clum A."/>
            <person name="Reid I.D."/>
            <person name="Moisan M.C."/>
            <person name="Butler G."/>
            <person name="Nguyen T.T.M."/>
            <person name="Dewar K."/>
            <person name="Conant G."/>
            <person name="Drula E."/>
            <person name="Henrissat B."/>
            <person name="Hansel C."/>
            <person name="Singer S."/>
            <person name="Hutchinson M.I."/>
            <person name="de Vries R.P."/>
            <person name="Natvig D.O."/>
            <person name="Powell A.J."/>
            <person name="Tsang A."/>
            <person name="Grigoriev I.V."/>
        </authorList>
    </citation>
    <scope>NUCLEOTIDE SEQUENCE [LARGE SCALE GENOMIC DNA]</scope>
    <source>
        <strain evidence="8 9">ATCC 24622</strain>
    </source>
</reference>
<feature type="transmembrane region" description="Helical" evidence="6">
    <location>
        <begin position="167"/>
        <end position="189"/>
    </location>
</feature>
<accession>A0ABR3VRY9</accession>
<comment type="subcellular location">
    <subcellularLocation>
        <location evidence="1">Membrane</location>
        <topology evidence="1">Multi-pass membrane protein</topology>
    </subcellularLocation>
</comment>
<evidence type="ECO:0000256" key="3">
    <source>
        <dbReference type="ARBA" id="ARBA00022989"/>
    </source>
</evidence>
<evidence type="ECO:0000259" key="7">
    <source>
        <dbReference type="Pfam" id="PF00324"/>
    </source>
</evidence>
<dbReference type="Pfam" id="PF00324">
    <property type="entry name" value="AA_permease"/>
    <property type="match status" value="1"/>
</dbReference>
<dbReference type="Gene3D" id="1.20.1740.10">
    <property type="entry name" value="Amino acid/polyamine transporter I"/>
    <property type="match status" value="1"/>
</dbReference>
<dbReference type="EMBL" id="JAZHXJ010001729">
    <property type="protein sequence ID" value="KAL1844423.1"/>
    <property type="molecule type" value="Genomic_DNA"/>
</dbReference>
<name>A0ABR3VRY9_9PEZI</name>
<gene>
    <name evidence="8" type="ORF">VTK73DRAFT_2586</name>
</gene>
<keyword evidence="9" id="KW-1185">Reference proteome</keyword>
<feature type="domain" description="Amino acid permease/ SLC12A" evidence="7">
    <location>
        <begin position="1"/>
        <end position="184"/>
    </location>
</feature>
<keyword evidence="3 6" id="KW-1133">Transmembrane helix</keyword>
<comment type="caution">
    <text evidence="8">The sequence shown here is derived from an EMBL/GenBank/DDBJ whole genome shotgun (WGS) entry which is preliminary data.</text>
</comment>
<sequence length="277" mass="29974">MVFIGLLVSPTNSQLFGNSGVTASPFVIAMSQAGIKGLPDFLNAVIMIAVASIAAESFFIASRILRSMAHQRLVPRILARVDRKGRPVPALLVTTALTILMSYINLSAGGITVFNWLAQISSTGYFMVWVFISITSFRFRAALKAQNDPLFSQPYAWKCALWPLPPLWLLACCSLYLGSSFYLALYPIVRCLLLPSPSPSPSPPPPPVFGPALADVPKGFEHHFGILLLPVHVWHDPDRRLGRRLQAGDAHEAAGSQDGRSADGTAPPEPRGDCRAG</sequence>
<dbReference type="PANTHER" id="PTHR43341:SF37">
    <property type="entry name" value="AMINO ACID TRANSPORTER (EUROFUNG)"/>
    <property type="match status" value="1"/>
</dbReference>
<dbReference type="Proteomes" id="UP001586593">
    <property type="component" value="Unassembled WGS sequence"/>
</dbReference>
<evidence type="ECO:0000256" key="5">
    <source>
        <dbReference type="SAM" id="MobiDB-lite"/>
    </source>
</evidence>
<feature type="transmembrane region" description="Helical" evidence="6">
    <location>
        <begin position="116"/>
        <end position="137"/>
    </location>
</feature>
<dbReference type="InterPro" id="IPR050524">
    <property type="entry name" value="APC_YAT"/>
</dbReference>
<dbReference type="PANTHER" id="PTHR43341">
    <property type="entry name" value="AMINO ACID PERMEASE"/>
    <property type="match status" value="1"/>
</dbReference>
<evidence type="ECO:0000313" key="8">
    <source>
        <dbReference type="EMBL" id="KAL1844423.1"/>
    </source>
</evidence>